<dbReference type="PANTHER" id="PTHR12835:SF5">
    <property type="entry name" value="BIOTIN--PROTEIN LIGASE"/>
    <property type="match status" value="1"/>
</dbReference>
<gene>
    <name evidence="3" type="ORF">MNB_SV-6-992</name>
</gene>
<reference evidence="3" key="1">
    <citation type="submission" date="2016-10" db="EMBL/GenBank/DDBJ databases">
        <authorList>
            <person name="de Groot N.N."/>
        </authorList>
    </citation>
    <scope>NUCLEOTIDE SEQUENCE</scope>
</reference>
<evidence type="ECO:0000256" key="1">
    <source>
        <dbReference type="ARBA" id="ARBA00022598"/>
    </source>
</evidence>
<dbReference type="InterPro" id="IPR004408">
    <property type="entry name" value="Biotin_CoA_COase_ligase"/>
</dbReference>
<dbReference type="EC" id="6.3.4.15" evidence="3"/>
<dbReference type="NCBIfam" id="TIGR00121">
    <property type="entry name" value="birA_ligase"/>
    <property type="match status" value="1"/>
</dbReference>
<dbReference type="InterPro" id="IPR045864">
    <property type="entry name" value="aa-tRNA-synth_II/BPL/LPL"/>
</dbReference>
<dbReference type="InterPro" id="IPR004143">
    <property type="entry name" value="BPL_LPL_catalytic"/>
</dbReference>
<dbReference type="AlphaFoldDB" id="A0A1W1C713"/>
<dbReference type="NCBIfam" id="NF006294">
    <property type="entry name" value="PRK08477.1"/>
    <property type="match status" value="1"/>
</dbReference>
<proteinExistence type="predicted"/>
<evidence type="ECO:0000313" key="3">
    <source>
        <dbReference type="EMBL" id="SFV61557.1"/>
    </source>
</evidence>
<evidence type="ECO:0000259" key="2">
    <source>
        <dbReference type="PROSITE" id="PS51733"/>
    </source>
</evidence>
<dbReference type="PROSITE" id="PS51733">
    <property type="entry name" value="BPL_LPL_CATALYTIC"/>
    <property type="match status" value="1"/>
</dbReference>
<dbReference type="GO" id="GO:0004077">
    <property type="term" value="F:biotin--[biotin carboxyl-carrier protein] ligase activity"/>
    <property type="evidence" value="ECO:0007669"/>
    <property type="project" value="UniProtKB-EC"/>
</dbReference>
<sequence length="211" mass="23834">MEIYSFDRLASTQKYLTEEIEQGRLSAPVMVVAKEQDGGIGSRDNSWSASIGDLLFSFAIDISSLPDDLPLGSMSIYFSYLMKRVLISYSSGVWLKWPNDIYLGDHKIGGVITKKIDNVIVCGIGVNLQKSKDGFKSLNSDVSIDLLLEDYIKELELKQTWKQIFSEYQIEFELSRKFSVHIGNYHKNLKDALLCGDGSLIIEGKRVYSLR</sequence>
<dbReference type="Gene3D" id="3.30.930.10">
    <property type="entry name" value="Bira Bifunctional Protein, Domain 2"/>
    <property type="match status" value="1"/>
</dbReference>
<feature type="domain" description="BPL/LPL catalytic" evidence="2">
    <location>
        <begin position="1"/>
        <end position="173"/>
    </location>
</feature>
<dbReference type="EMBL" id="FPHC01000064">
    <property type="protein sequence ID" value="SFV61557.1"/>
    <property type="molecule type" value="Genomic_DNA"/>
</dbReference>
<name>A0A1W1C713_9ZZZZ</name>
<dbReference type="PANTHER" id="PTHR12835">
    <property type="entry name" value="BIOTIN PROTEIN LIGASE"/>
    <property type="match status" value="1"/>
</dbReference>
<dbReference type="Pfam" id="PF03099">
    <property type="entry name" value="BPL_LplA_LipB"/>
    <property type="match status" value="1"/>
</dbReference>
<organism evidence="3">
    <name type="scientific">hydrothermal vent metagenome</name>
    <dbReference type="NCBI Taxonomy" id="652676"/>
    <lineage>
        <taxon>unclassified sequences</taxon>
        <taxon>metagenomes</taxon>
        <taxon>ecological metagenomes</taxon>
    </lineage>
</organism>
<dbReference type="GO" id="GO:0005737">
    <property type="term" value="C:cytoplasm"/>
    <property type="evidence" value="ECO:0007669"/>
    <property type="project" value="TreeGrafter"/>
</dbReference>
<dbReference type="SUPFAM" id="SSF55681">
    <property type="entry name" value="Class II aaRS and biotin synthetases"/>
    <property type="match status" value="1"/>
</dbReference>
<keyword evidence="1 3" id="KW-0436">Ligase</keyword>
<accession>A0A1W1C713</accession>
<protein>
    <submittedName>
        <fullName evidence="3">Biotin-protein ligase</fullName>
        <ecNumber evidence="3">6.3.4.15</ecNumber>
    </submittedName>
</protein>